<sequence>MKKKEKLSNILLPLFLAFFSVYIFIEGHAYRGNDKYFPMLLGCLVFIVSVWMIIEELVGKGKPIVFSEINWKGILLSIAAMVAYVFLFPRIGYVASTFLLGFCIIRGLGYKSWIGAILWPASLVGVTFVIFKILLKVPLPTLLGV</sequence>
<name>A0A6L5YEZ3_9BACT</name>
<dbReference type="RefSeq" id="WP_154529339.1">
    <property type="nucleotide sequence ID" value="NZ_VUNH01000010.1"/>
</dbReference>
<dbReference type="AlphaFoldDB" id="A0A6L5YEZ3"/>
<dbReference type="InterPro" id="IPR009936">
    <property type="entry name" value="DUF1468"/>
</dbReference>
<reference evidence="3 4" key="1">
    <citation type="submission" date="2019-08" db="EMBL/GenBank/DDBJ databases">
        <title>In-depth cultivation of the pig gut microbiome towards novel bacterial diversity and tailored functional studies.</title>
        <authorList>
            <person name="Wylensek D."/>
            <person name="Hitch T.C.A."/>
            <person name="Clavel T."/>
        </authorList>
    </citation>
    <scope>NUCLEOTIDE SEQUENCE [LARGE SCALE GENOMIC DNA]</scope>
    <source>
        <strain evidence="3 4">SM-530-WT-4B</strain>
    </source>
</reference>
<dbReference type="Proteomes" id="UP000473699">
    <property type="component" value="Unassembled WGS sequence"/>
</dbReference>
<protein>
    <submittedName>
        <fullName evidence="3">Tripartite tricarboxylate transporter TctB family protein</fullName>
    </submittedName>
</protein>
<accession>A0A6L5YEZ3</accession>
<gene>
    <name evidence="3" type="ORF">FYJ74_09465</name>
</gene>
<feature type="transmembrane region" description="Helical" evidence="1">
    <location>
        <begin position="37"/>
        <end position="57"/>
    </location>
</feature>
<evidence type="ECO:0000313" key="4">
    <source>
        <dbReference type="Proteomes" id="UP000473699"/>
    </source>
</evidence>
<organism evidence="3 4">
    <name type="scientific">Pyramidobacter porci</name>
    <dbReference type="NCBI Taxonomy" id="2605789"/>
    <lineage>
        <taxon>Bacteria</taxon>
        <taxon>Thermotogati</taxon>
        <taxon>Synergistota</taxon>
        <taxon>Synergistia</taxon>
        <taxon>Synergistales</taxon>
        <taxon>Dethiosulfovibrionaceae</taxon>
        <taxon>Pyramidobacter</taxon>
    </lineage>
</organism>
<proteinExistence type="predicted"/>
<keyword evidence="1" id="KW-1133">Transmembrane helix</keyword>
<feature type="transmembrane region" description="Helical" evidence="1">
    <location>
        <begin position="69"/>
        <end position="87"/>
    </location>
</feature>
<feature type="transmembrane region" description="Helical" evidence="1">
    <location>
        <begin position="7"/>
        <end position="25"/>
    </location>
</feature>
<keyword evidence="1" id="KW-0812">Transmembrane</keyword>
<keyword evidence="4" id="KW-1185">Reference proteome</keyword>
<evidence type="ECO:0000313" key="3">
    <source>
        <dbReference type="EMBL" id="MST56257.1"/>
    </source>
</evidence>
<comment type="caution">
    <text evidence="3">The sequence shown here is derived from an EMBL/GenBank/DDBJ whole genome shotgun (WGS) entry which is preliminary data.</text>
</comment>
<dbReference type="Pfam" id="PF07331">
    <property type="entry name" value="TctB"/>
    <property type="match status" value="1"/>
</dbReference>
<feature type="transmembrane region" description="Helical" evidence="1">
    <location>
        <begin position="116"/>
        <end position="135"/>
    </location>
</feature>
<keyword evidence="1" id="KW-0472">Membrane</keyword>
<feature type="domain" description="DUF1468" evidence="2">
    <location>
        <begin position="13"/>
        <end position="140"/>
    </location>
</feature>
<evidence type="ECO:0000256" key="1">
    <source>
        <dbReference type="SAM" id="Phobius"/>
    </source>
</evidence>
<dbReference type="EMBL" id="VUNH01000010">
    <property type="protein sequence ID" value="MST56257.1"/>
    <property type="molecule type" value="Genomic_DNA"/>
</dbReference>
<evidence type="ECO:0000259" key="2">
    <source>
        <dbReference type="Pfam" id="PF07331"/>
    </source>
</evidence>